<dbReference type="AlphaFoldDB" id="A0A4P7CYD3"/>
<evidence type="ECO:0000313" key="1">
    <source>
        <dbReference type="EMBL" id="QBQ99359.1"/>
    </source>
</evidence>
<dbReference type="Gene3D" id="3.40.50.10540">
    <property type="entry name" value="Crotonobetainyl-coa:carnitine coa-transferase, domain 1"/>
    <property type="match status" value="1"/>
</dbReference>
<name>A0A4P7CYD3_9BURK</name>
<dbReference type="InterPro" id="IPR023606">
    <property type="entry name" value="CoA-Trfase_III_dom_1_sf"/>
</dbReference>
<evidence type="ECO:0000313" key="2">
    <source>
        <dbReference type="Proteomes" id="UP000295727"/>
    </source>
</evidence>
<dbReference type="PANTHER" id="PTHR48228:SF5">
    <property type="entry name" value="ALPHA-METHYLACYL-COA RACEMASE"/>
    <property type="match status" value="1"/>
</dbReference>
<keyword evidence="1" id="KW-0808">Transferase</keyword>
<dbReference type="KEGG" id="ppai:E1956_19370"/>
<organism evidence="1 2">
    <name type="scientific">Paraburkholderia pallida</name>
    <dbReference type="NCBI Taxonomy" id="2547399"/>
    <lineage>
        <taxon>Bacteria</taxon>
        <taxon>Pseudomonadati</taxon>
        <taxon>Pseudomonadota</taxon>
        <taxon>Betaproteobacteria</taxon>
        <taxon>Burkholderiales</taxon>
        <taxon>Burkholderiaceae</taxon>
        <taxon>Paraburkholderia</taxon>
    </lineage>
</organism>
<sequence>MSLPLEGIRIVTLAEQYPGPFATLVLADLGADVIIVERPSGGDPARQLPDFHAALNRGKRSVALDLKDEADRATLRRLIETADVLMEGFRPGTMARLGFGHEDVAKINPRTVYVSISGFGQTGPWRDRPAHDLSYQAIAGLLYRQAATGQIEASPDLAIGDLSSAMFAVAGCLAALLERTRTGRGKYVDVSMTDGLVSWMSVFLAPVMNGGQLGMAHINAQPAYGVFRCADARLLTLSVTHEDWFWAPLCELLGLPALAPLGHAERSAREAELKPLIAEALMKRPRDEWAALLDRAGVAWGPVNSLEEVTQDPHFRERGMFRSVRERDGRESWYVAQPLIFGDAGHPGPVSGVPAVGEHNDAILASCCARPALG</sequence>
<dbReference type="InterPro" id="IPR044855">
    <property type="entry name" value="CoA-Trfase_III_dom3_sf"/>
</dbReference>
<dbReference type="PANTHER" id="PTHR48228">
    <property type="entry name" value="SUCCINYL-COA--D-CITRAMALATE COA-TRANSFERASE"/>
    <property type="match status" value="1"/>
</dbReference>
<proteinExistence type="predicted"/>
<dbReference type="Pfam" id="PF02515">
    <property type="entry name" value="CoA_transf_3"/>
    <property type="match status" value="1"/>
</dbReference>
<accession>A0A4P7CYD3</accession>
<dbReference type="OrthoDB" id="8523055at2"/>
<dbReference type="InterPro" id="IPR003673">
    <property type="entry name" value="CoA-Trfase_fam_III"/>
</dbReference>
<dbReference type="SUPFAM" id="SSF89796">
    <property type="entry name" value="CoA-transferase family III (CaiB/BaiF)"/>
    <property type="match status" value="1"/>
</dbReference>
<dbReference type="InterPro" id="IPR050509">
    <property type="entry name" value="CoA-transferase_III"/>
</dbReference>
<protein>
    <submittedName>
        <fullName evidence="1">CoA transferase</fullName>
    </submittedName>
</protein>
<dbReference type="GO" id="GO:0016740">
    <property type="term" value="F:transferase activity"/>
    <property type="evidence" value="ECO:0007669"/>
    <property type="project" value="UniProtKB-KW"/>
</dbReference>
<dbReference type="EMBL" id="CP038149">
    <property type="protein sequence ID" value="QBQ99359.1"/>
    <property type="molecule type" value="Genomic_DNA"/>
</dbReference>
<reference evidence="1 2" key="1">
    <citation type="submission" date="2019-03" db="EMBL/GenBank/DDBJ databases">
        <title>Paraburkholderia sp. 7MH5, isolated from subtropical forest soil.</title>
        <authorList>
            <person name="Gao Z.-H."/>
            <person name="Qiu L.-H."/>
        </authorList>
    </citation>
    <scope>NUCLEOTIDE SEQUENCE [LARGE SCALE GENOMIC DNA]</scope>
    <source>
        <strain evidence="1 2">7MH5</strain>
    </source>
</reference>
<keyword evidence="2" id="KW-1185">Reference proteome</keyword>
<dbReference type="Gene3D" id="3.30.1540.10">
    <property type="entry name" value="formyl-coa transferase, domain 3"/>
    <property type="match status" value="1"/>
</dbReference>
<dbReference type="RefSeq" id="WP_134752035.1">
    <property type="nucleotide sequence ID" value="NZ_CP038149.1"/>
</dbReference>
<dbReference type="Proteomes" id="UP000295727">
    <property type="component" value="Chromosome 2"/>
</dbReference>
<gene>
    <name evidence="1" type="ORF">E1956_19370</name>
</gene>